<dbReference type="GO" id="GO:0003677">
    <property type="term" value="F:DNA binding"/>
    <property type="evidence" value="ECO:0007669"/>
    <property type="project" value="UniProtKB-UniRule"/>
</dbReference>
<dbReference type="PROSITE" id="PS51898">
    <property type="entry name" value="TYR_RECOMBINASE"/>
    <property type="match status" value="1"/>
</dbReference>
<dbReference type="InterPro" id="IPR002104">
    <property type="entry name" value="Integrase_catalytic"/>
</dbReference>
<dbReference type="EMBL" id="MWQA01000001">
    <property type="protein sequence ID" value="ORC09467.1"/>
    <property type="molecule type" value="Genomic_DNA"/>
</dbReference>
<evidence type="ECO:0000256" key="5">
    <source>
        <dbReference type="PROSITE-ProRule" id="PRU01248"/>
    </source>
</evidence>
<dbReference type="InterPro" id="IPR013762">
    <property type="entry name" value="Integrase-like_cat_sf"/>
</dbReference>
<evidence type="ECO:0000259" key="7">
    <source>
        <dbReference type="PROSITE" id="PS51900"/>
    </source>
</evidence>
<dbReference type="AlphaFoldDB" id="A0A8E2IUH0"/>
<organism evidence="8 9">
    <name type="scientific">Mycobacterium persicum</name>
    <dbReference type="NCBI Taxonomy" id="1487726"/>
    <lineage>
        <taxon>Bacteria</taxon>
        <taxon>Bacillati</taxon>
        <taxon>Actinomycetota</taxon>
        <taxon>Actinomycetes</taxon>
        <taxon>Mycobacteriales</taxon>
        <taxon>Mycobacteriaceae</taxon>
        <taxon>Mycobacterium</taxon>
    </lineage>
</organism>
<evidence type="ECO:0000313" key="8">
    <source>
        <dbReference type="EMBL" id="ORC09467.1"/>
    </source>
</evidence>
<comment type="caution">
    <text evidence="8">The sequence shown here is derived from an EMBL/GenBank/DDBJ whole genome shotgun (WGS) entry which is preliminary data.</text>
</comment>
<dbReference type="PANTHER" id="PTHR30349:SF41">
    <property type="entry name" value="INTEGRASE_RECOMBINASE PROTEIN MJ0367-RELATED"/>
    <property type="match status" value="1"/>
</dbReference>
<dbReference type="InterPro" id="IPR004107">
    <property type="entry name" value="Integrase_SAM-like_N"/>
</dbReference>
<dbReference type="Gene3D" id="1.10.443.10">
    <property type="entry name" value="Intergrase catalytic core"/>
    <property type="match status" value="1"/>
</dbReference>
<evidence type="ECO:0000313" key="9">
    <source>
        <dbReference type="Proteomes" id="UP000192335"/>
    </source>
</evidence>
<keyword evidence="3 5" id="KW-0238">DNA-binding</keyword>
<evidence type="ECO:0000256" key="1">
    <source>
        <dbReference type="ARBA" id="ARBA00008857"/>
    </source>
</evidence>
<evidence type="ECO:0000256" key="2">
    <source>
        <dbReference type="ARBA" id="ARBA00022908"/>
    </source>
</evidence>
<dbReference type="PANTHER" id="PTHR30349">
    <property type="entry name" value="PHAGE INTEGRASE-RELATED"/>
    <property type="match status" value="1"/>
</dbReference>
<dbReference type="GO" id="GO:0006310">
    <property type="term" value="P:DNA recombination"/>
    <property type="evidence" value="ECO:0007669"/>
    <property type="project" value="UniProtKB-KW"/>
</dbReference>
<evidence type="ECO:0000256" key="3">
    <source>
        <dbReference type="ARBA" id="ARBA00023125"/>
    </source>
</evidence>
<sequence>MRVQQVLAPGGGPESWTVVDERFAVVEPADVFLAHLTAIERSPGTVRAYAFDLRDYFEFLTAHGINWRTVRLEHLGRFVGWLRLPPTMRNASVTSLPTMEAQCSAPTINRKLAAVGSFYMFHHRHGVDCGELLSTMKAGGARGSWRPFLAHLGSAGDQRRRTIKLKTRRRLPRTLPEESVQLIVNACDRLRDRFLIELLAGTGMRIGEALGLRHEDIDAAATLIRIRARRNSNGARVKGGQREIPVAPSLIRLYTDYLVDEYGELDCDYVFVNLWGGSVGTPWRYWNVTDLVGRLRERSGVAFSAHAFRHTYATGLLRRGVPAEVVQKLLGHASVTTTASTYAHLEVEDLRRVLRDKGCLDRAVEGQ</sequence>
<evidence type="ECO:0000259" key="6">
    <source>
        <dbReference type="PROSITE" id="PS51898"/>
    </source>
</evidence>
<keyword evidence="2" id="KW-0229">DNA integration</keyword>
<keyword evidence="4" id="KW-0233">DNA recombination</keyword>
<dbReference type="Pfam" id="PF00589">
    <property type="entry name" value="Phage_integrase"/>
    <property type="match status" value="1"/>
</dbReference>
<dbReference type="Proteomes" id="UP000192335">
    <property type="component" value="Unassembled WGS sequence"/>
</dbReference>
<accession>A0A8E2IUH0</accession>
<dbReference type="InterPro" id="IPR050090">
    <property type="entry name" value="Tyrosine_recombinase_XerCD"/>
</dbReference>
<dbReference type="InterPro" id="IPR011010">
    <property type="entry name" value="DNA_brk_join_enz"/>
</dbReference>
<comment type="similarity">
    <text evidence="1">Belongs to the 'phage' integrase family.</text>
</comment>
<dbReference type="Gene3D" id="1.10.150.130">
    <property type="match status" value="1"/>
</dbReference>
<dbReference type="GO" id="GO:0015074">
    <property type="term" value="P:DNA integration"/>
    <property type="evidence" value="ECO:0007669"/>
    <property type="project" value="UniProtKB-KW"/>
</dbReference>
<gene>
    <name evidence="8" type="ORF">B4U45_25575</name>
</gene>
<dbReference type="Pfam" id="PF02899">
    <property type="entry name" value="Phage_int_SAM_1"/>
    <property type="match status" value="1"/>
</dbReference>
<feature type="domain" description="Tyr recombinase" evidence="6">
    <location>
        <begin position="170"/>
        <end position="355"/>
    </location>
</feature>
<dbReference type="SUPFAM" id="SSF56349">
    <property type="entry name" value="DNA breaking-rejoining enzymes"/>
    <property type="match status" value="1"/>
</dbReference>
<feature type="domain" description="Core-binding (CB)" evidence="7">
    <location>
        <begin position="23"/>
        <end position="123"/>
    </location>
</feature>
<dbReference type="InterPro" id="IPR044068">
    <property type="entry name" value="CB"/>
</dbReference>
<evidence type="ECO:0000256" key="4">
    <source>
        <dbReference type="ARBA" id="ARBA00023172"/>
    </source>
</evidence>
<dbReference type="InterPro" id="IPR010998">
    <property type="entry name" value="Integrase_recombinase_N"/>
</dbReference>
<name>A0A8E2IUH0_9MYCO</name>
<reference evidence="8 9" key="1">
    <citation type="submission" date="2017-02" db="EMBL/GenBank/DDBJ databases">
        <title>Mycobacterium kansasii genomes.</title>
        <authorList>
            <person name="Borowka P."/>
            <person name="Strapagiel D."/>
            <person name="Marciniak B."/>
            <person name="Lach J."/>
            <person name="Bakula Z."/>
            <person name="Van Ingen J."/>
            <person name="Safianowska A."/>
            <person name="Brzostek A."/>
            <person name="Dziadek J."/>
            <person name="Jagielski T."/>
        </authorList>
    </citation>
    <scope>NUCLEOTIDE SEQUENCE [LARGE SCALE GENOMIC DNA]</scope>
    <source>
        <strain evidence="8 9">12MK</strain>
    </source>
</reference>
<proteinExistence type="inferred from homology"/>
<dbReference type="PROSITE" id="PS51900">
    <property type="entry name" value="CB"/>
    <property type="match status" value="1"/>
</dbReference>
<protein>
    <submittedName>
        <fullName evidence="8">Integrase</fullName>
    </submittedName>
</protein>
<dbReference type="OrthoDB" id="9803188at2"/>